<organism evidence="1">
    <name type="scientific">Caldilineaceae bacterium SB0675_bin_29</name>
    <dbReference type="NCBI Taxonomy" id="2605266"/>
    <lineage>
        <taxon>Bacteria</taxon>
        <taxon>Bacillati</taxon>
        <taxon>Chloroflexota</taxon>
        <taxon>Caldilineae</taxon>
        <taxon>Caldilineales</taxon>
        <taxon>Caldilineaceae</taxon>
    </lineage>
</organism>
<comment type="caution">
    <text evidence="1">The sequence shown here is derived from an EMBL/GenBank/DDBJ whole genome shotgun (WGS) entry which is preliminary data.</text>
</comment>
<dbReference type="InterPro" id="IPR007497">
    <property type="entry name" value="SIMPL/DUF541"/>
</dbReference>
<sequence>MTAATRRHAMPQTNPFRMAVDIGMILAFTLTAIFALISAPTRALTDAVSLVPAGPHPVTVAGKDVVGTEPGMATAVIGMEVLRPTVKEAVSAAQEVMTDVWAALRARNIAASDIRTSHFSIYAESFSPDGMRKEDEMRYHASNTIFITIRDLDSIDAVLDAAIDAGASNIYSVDFTLPDPAAVESETHVGASPRPHQN</sequence>
<name>A0A6B1GCG5_9CHLR</name>
<evidence type="ECO:0000313" key="1">
    <source>
        <dbReference type="EMBL" id="MYH63774.1"/>
    </source>
</evidence>
<dbReference type="PANTHER" id="PTHR34387">
    <property type="entry name" value="SLR1258 PROTEIN"/>
    <property type="match status" value="1"/>
</dbReference>
<dbReference type="Pfam" id="PF04402">
    <property type="entry name" value="SIMPL"/>
    <property type="match status" value="1"/>
</dbReference>
<protein>
    <submittedName>
        <fullName evidence="1">DUF541 domain-containing protein</fullName>
    </submittedName>
</protein>
<accession>A0A6B1GCG5</accession>
<reference evidence="1" key="1">
    <citation type="submission" date="2019-09" db="EMBL/GenBank/DDBJ databases">
        <title>Characterisation of the sponge microbiome using genome-centric metagenomics.</title>
        <authorList>
            <person name="Engelberts J.P."/>
            <person name="Robbins S.J."/>
            <person name="De Goeij J.M."/>
            <person name="Aranda M."/>
            <person name="Bell S.C."/>
            <person name="Webster N.S."/>
        </authorList>
    </citation>
    <scope>NUCLEOTIDE SEQUENCE</scope>
    <source>
        <strain evidence="1">SB0675_bin_29</strain>
    </source>
</reference>
<dbReference type="PANTHER" id="PTHR34387:SF2">
    <property type="entry name" value="SLR1258 PROTEIN"/>
    <property type="match status" value="1"/>
</dbReference>
<gene>
    <name evidence="1" type="ORF">F4148_19170</name>
</gene>
<proteinExistence type="predicted"/>
<dbReference type="GO" id="GO:0006974">
    <property type="term" value="P:DNA damage response"/>
    <property type="evidence" value="ECO:0007669"/>
    <property type="project" value="TreeGrafter"/>
</dbReference>
<dbReference type="EMBL" id="VYDA01000678">
    <property type="protein sequence ID" value="MYH63774.1"/>
    <property type="molecule type" value="Genomic_DNA"/>
</dbReference>
<dbReference type="InterPro" id="IPR052022">
    <property type="entry name" value="26kDa_periplasmic_antigen"/>
</dbReference>
<dbReference type="Gene3D" id="3.30.70.2970">
    <property type="entry name" value="Protein of unknown function (DUF541), domain 2"/>
    <property type="match status" value="1"/>
</dbReference>
<dbReference type="AlphaFoldDB" id="A0A6B1GCG5"/>